<dbReference type="PANTHER" id="PTHR42796">
    <property type="entry name" value="FUMARYLACETOACETATE HYDROLASE DOMAIN-CONTAINING PROTEIN 2A-RELATED"/>
    <property type="match status" value="1"/>
</dbReference>
<dbReference type="InterPro" id="IPR051121">
    <property type="entry name" value="FAH"/>
</dbReference>
<dbReference type="PANTHER" id="PTHR42796:SF4">
    <property type="entry name" value="FUMARYLACETOACETATE HYDROLASE DOMAIN-CONTAINING PROTEIN 2A"/>
    <property type="match status" value="1"/>
</dbReference>
<dbReference type="RefSeq" id="WP_218321235.1">
    <property type="nucleotide sequence ID" value="NZ_JAEEGC010000068.1"/>
</dbReference>
<dbReference type="GO" id="GO:0019752">
    <property type="term" value="P:carboxylic acid metabolic process"/>
    <property type="evidence" value="ECO:0007669"/>
    <property type="project" value="UniProtKB-ARBA"/>
</dbReference>
<evidence type="ECO:0000256" key="2">
    <source>
        <dbReference type="ARBA" id="ARBA00022723"/>
    </source>
</evidence>
<dbReference type="InterPro" id="IPR011234">
    <property type="entry name" value="Fumarylacetoacetase-like_C"/>
</dbReference>
<evidence type="ECO:0000313" key="5">
    <source>
        <dbReference type="Proteomes" id="UP000694308"/>
    </source>
</evidence>
<proteinExistence type="inferred from homology"/>
<dbReference type="Proteomes" id="UP000694308">
    <property type="component" value="Unassembled WGS sequence"/>
</dbReference>
<dbReference type="AlphaFoldDB" id="A0A949U0F3"/>
<dbReference type="Pfam" id="PF01557">
    <property type="entry name" value="FAA_hydrolase"/>
    <property type="match status" value="1"/>
</dbReference>
<keyword evidence="5" id="KW-1185">Reference proteome</keyword>
<keyword evidence="4" id="KW-0378">Hydrolase</keyword>
<protein>
    <submittedName>
        <fullName evidence="4">Fumarylacetoacetate hydrolase family protein</fullName>
    </submittedName>
</protein>
<organism evidence="4 5">
    <name type="scientific">Clostridium thailandense</name>
    <dbReference type="NCBI Taxonomy" id="2794346"/>
    <lineage>
        <taxon>Bacteria</taxon>
        <taxon>Bacillati</taxon>
        <taxon>Bacillota</taxon>
        <taxon>Clostridia</taxon>
        <taxon>Eubacteriales</taxon>
        <taxon>Clostridiaceae</taxon>
        <taxon>Clostridium</taxon>
    </lineage>
</organism>
<dbReference type="FunFam" id="3.90.850.10:FF:000002">
    <property type="entry name" value="2-hydroxyhepta-2,4-diene-1,7-dioate isomerase"/>
    <property type="match status" value="1"/>
</dbReference>
<name>A0A949U0F3_9CLOT</name>
<sequence>MKIVNFKVGDQIRLGIKRDQGIIDVEQAAVKFSIEAPITIEQVIAGGEKSLVQLAELVEKEVEIIPEEKVVYAPCIINPEKILCVGLNYTSHGAECKMDIPTSPVLFSKFNNALAAHKQSISLPKHAEKFDYEAELVIVIGKEAVDVSKEDALSYVFGYTAGNDLSARDLQFVTGQWLLGKTCDQFAPIGPYLVTADEVDPNNLDIKCEVNGVVRQSANTCDMIFDCATIISYVSQYMTLKPGDIIFSGTPSGVILGYLEDEQQWLKAGDKVSVSIEKIGSLVNVLK</sequence>
<dbReference type="GO" id="GO:0046872">
    <property type="term" value="F:metal ion binding"/>
    <property type="evidence" value="ECO:0007669"/>
    <property type="project" value="UniProtKB-KW"/>
</dbReference>
<comment type="similarity">
    <text evidence="1">Belongs to the FAH family.</text>
</comment>
<evidence type="ECO:0000313" key="4">
    <source>
        <dbReference type="EMBL" id="MBV7274168.1"/>
    </source>
</evidence>
<dbReference type="GO" id="GO:0016853">
    <property type="term" value="F:isomerase activity"/>
    <property type="evidence" value="ECO:0007669"/>
    <property type="project" value="UniProtKB-ARBA"/>
</dbReference>
<accession>A0A949U0F3</accession>
<evidence type="ECO:0000256" key="1">
    <source>
        <dbReference type="ARBA" id="ARBA00010211"/>
    </source>
</evidence>
<gene>
    <name evidence="4" type="ORF">I6U48_14775</name>
</gene>
<reference evidence="4" key="1">
    <citation type="submission" date="2020-12" db="EMBL/GenBank/DDBJ databases">
        <title>Clostridium thailandense sp. nov., a novel acetogenic bacterium isolated from peat land soil in Thailand.</title>
        <authorList>
            <person name="Chaikitkaew S."/>
            <person name="Birkeland N.K."/>
        </authorList>
    </citation>
    <scope>NUCLEOTIDE SEQUENCE</scope>
    <source>
        <strain evidence="4">PL3</strain>
    </source>
</reference>
<keyword evidence="2" id="KW-0479">Metal-binding</keyword>
<dbReference type="GO" id="GO:0016787">
    <property type="term" value="F:hydrolase activity"/>
    <property type="evidence" value="ECO:0007669"/>
    <property type="project" value="UniProtKB-KW"/>
</dbReference>
<comment type="caution">
    <text evidence="4">The sequence shown here is derived from an EMBL/GenBank/DDBJ whole genome shotgun (WGS) entry which is preliminary data.</text>
</comment>
<evidence type="ECO:0000259" key="3">
    <source>
        <dbReference type="Pfam" id="PF01557"/>
    </source>
</evidence>
<dbReference type="EMBL" id="JAEEGC010000068">
    <property type="protein sequence ID" value="MBV7274168.1"/>
    <property type="molecule type" value="Genomic_DNA"/>
</dbReference>
<feature type="domain" description="Fumarylacetoacetase-like C-terminal" evidence="3">
    <location>
        <begin position="81"/>
        <end position="285"/>
    </location>
</feature>